<dbReference type="Proteomes" id="UP000248090">
    <property type="component" value="Unassembled WGS sequence"/>
</dbReference>
<protein>
    <submittedName>
        <fullName evidence="1">Uncharacterized protein</fullName>
    </submittedName>
</protein>
<sequence length="67" mass="8043">MPRPPKFSAPMTGAERTEKYRKERLMKVIAKEIWSESDCLYLLKSVQTDELRKKAWIRLGKINEWNF</sequence>
<proteinExistence type="predicted"/>
<name>A0ABX5LZK1_9GAMM</name>
<keyword evidence="2" id="KW-1185">Reference proteome</keyword>
<dbReference type="EMBL" id="LAPT01000025">
    <property type="protein sequence ID" value="PXF32077.1"/>
    <property type="molecule type" value="Genomic_DNA"/>
</dbReference>
<evidence type="ECO:0000313" key="2">
    <source>
        <dbReference type="Proteomes" id="UP000248090"/>
    </source>
</evidence>
<accession>A0ABX5LZK1</accession>
<organism evidence="1 2">
    <name type="scientific">Pokkaliibacter plantistimulans</name>
    <dbReference type="NCBI Taxonomy" id="1635171"/>
    <lineage>
        <taxon>Bacteria</taxon>
        <taxon>Pseudomonadati</taxon>
        <taxon>Pseudomonadota</taxon>
        <taxon>Gammaproteobacteria</taxon>
        <taxon>Oceanospirillales</taxon>
        <taxon>Balneatrichaceae</taxon>
        <taxon>Pokkaliibacter</taxon>
    </lineage>
</organism>
<reference evidence="1 2" key="1">
    <citation type="submission" date="2015-03" db="EMBL/GenBank/DDBJ databases">
        <authorList>
            <person name="Krishnan R."/>
            <person name="Midha S."/>
            <person name="Patil P.B."/>
            <person name="Rameshkumar N."/>
        </authorList>
    </citation>
    <scope>NUCLEOTIDE SEQUENCE [LARGE SCALE GENOMIC DNA]</scope>
    <source>
        <strain evidence="1 2">L1E11</strain>
    </source>
</reference>
<evidence type="ECO:0000313" key="1">
    <source>
        <dbReference type="EMBL" id="PXF32077.1"/>
    </source>
</evidence>
<comment type="caution">
    <text evidence="1">The sequence shown here is derived from an EMBL/GenBank/DDBJ whole genome shotgun (WGS) entry which is preliminary data.</text>
</comment>
<gene>
    <name evidence="1" type="ORF">WH50_06355</name>
</gene>